<reference evidence="4" key="1">
    <citation type="journal article" date="2012" name="J. Bacteriol.">
        <title>Draft Genome Sequence of Fusobacterium nucleatum ChDC F128, Isolated from a Periodontitis Lesion.</title>
        <authorList>
            <person name="Park S.N."/>
            <person name="Kong S.W."/>
            <person name="Kim H.S."/>
            <person name="Park M.S."/>
            <person name="Lee J.W."/>
            <person name="Cho E."/>
            <person name="Lim Y.K."/>
            <person name="Choi M.H."/>
            <person name="Chang Y.H."/>
            <person name="Shin J.H."/>
            <person name="Park H.S."/>
            <person name="Choi S.H."/>
            <person name="Kook J.K."/>
        </authorList>
    </citation>
    <scope>NUCLEOTIDE SEQUENCE [LARGE SCALE GENOMIC DNA]</scope>
    <source>
        <strain evidence="4">ChDC F128</strain>
    </source>
</reference>
<keyword evidence="1" id="KW-0175">Coiled coil</keyword>
<comment type="caution">
    <text evidence="3">The sequence shown here is derived from an EMBL/GenBank/DDBJ whole genome shotgun (WGS) entry which is preliminary data.</text>
</comment>
<protein>
    <submittedName>
        <fullName evidence="3">Relaxase</fullName>
    </submittedName>
</protein>
<name>A0ABP2R1S5_9FUSO</name>
<sequence length="771" mass="91978">MQVLMKIVENKRKSRAGLKQLFNYINRDSAIYKTGGIGVSDDKEIAFKQMILNKKDWNKNNDNKDRFCFQEILSFPSGTDKELIAKITEEYCNEFYKKGFQSWYGIHQNKDNPHTHIIIDNVNFRSGKSLVSLTEKQLEKEPHREKKEEVFVYEKQRDLFEDICRKNGIEIEIEETYRYMHLKKEKEGGKKWQTKNEYNTFKDKNSWRNVIKDKLEEIYKRIDVTENNIVEIAKEYGLGISRHNKEKGTITFGLLDSTGEIESKKKIKLDRLMEQEQGSFTNPSENIFIYSNFFRDRSREKENNKVFEELLEVEREKQIEKELVKVMEEKEKSIKEVANSLIKSKENQYIREKEKEKEVEKLLESNHKDYKQDINKIVNLEQDFKDKEKEIPNLEIDVKEYNKSKSSLEENLPGKEIKVTEKTDIADEKAKEVERLKALLEQAQAEYNIANNEKEQAISELENTKDRIENFDNLIKSIEKKILENKEKIISIPREITELKEGLEEKRNVIASNQEELKKVSDNVKIKEQEYKEIKNSGMEKVLEYESIMRDLFNKQLEAEEQHKQEVADRYQKEIEEYQNNLKRQNAEWDKINKLNADIREQIMLEREQKALAKKKELQEQRAREEENRKLQTDLQNFIKLLDKEDIDLIKLVEDIEEWQELQPSRYEITDQELFNNIYNENIRSLLISTNNDLAEASFIQNEYDLKNYNALITGHKEILTKISQYMDNRPKEIEKEFEEVKKTDTIKKSVNDDFEDDFVDKKKGDFEYGR</sequence>
<proteinExistence type="predicted"/>
<keyword evidence="4" id="KW-1185">Reference proteome</keyword>
<organism evidence="3 4">
    <name type="scientific">Fusobacterium hwasookii ChDC F128</name>
    <dbReference type="NCBI Taxonomy" id="1216362"/>
    <lineage>
        <taxon>Bacteria</taxon>
        <taxon>Fusobacteriati</taxon>
        <taxon>Fusobacteriota</taxon>
        <taxon>Fusobacteriia</taxon>
        <taxon>Fusobacteriales</taxon>
        <taxon>Fusobacteriaceae</taxon>
        <taxon>Fusobacterium</taxon>
    </lineage>
</organism>
<evidence type="ECO:0000256" key="1">
    <source>
        <dbReference type="SAM" id="Coils"/>
    </source>
</evidence>
<dbReference type="RefSeq" id="WP_005919888.1">
    <property type="nucleotide sequence ID" value="NZ_ALVD01000014.1"/>
</dbReference>
<gene>
    <name evidence="3" type="ORF">B437_10962</name>
</gene>
<dbReference type="Proteomes" id="UP000004829">
    <property type="component" value="Unassembled WGS sequence"/>
</dbReference>
<evidence type="ECO:0000313" key="3">
    <source>
        <dbReference type="EMBL" id="EJU06730.1"/>
    </source>
</evidence>
<dbReference type="EMBL" id="ALVD01000014">
    <property type="protein sequence ID" value="EJU06730.1"/>
    <property type="molecule type" value="Genomic_DNA"/>
</dbReference>
<feature type="coiled-coil region" evidence="1">
    <location>
        <begin position="310"/>
        <end position="635"/>
    </location>
</feature>
<dbReference type="Pfam" id="PF03432">
    <property type="entry name" value="Relaxase"/>
    <property type="match status" value="1"/>
</dbReference>
<evidence type="ECO:0000259" key="2">
    <source>
        <dbReference type="Pfam" id="PF03432"/>
    </source>
</evidence>
<accession>A0ABP2R1S5</accession>
<evidence type="ECO:0000313" key="4">
    <source>
        <dbReference type="Proteomes" id="UP000004829"/>
    </source>
</evidence>
<feature type="domain" description="MobA/VirD2-like nuclease" evidence="2">
    <location>
        <begin position="34"/>
        <end position="132"/>
    </location>
</feature>
<dbReference type="InterPro" id="IPR005094">
    <property type="entry name" value="Endonuclease_MobA/VirD2"/>
</dbReference>